<name>A0A6J1CL68_MOMCH</name>
<evidence type="ECO:0000259" key="6">
    <source>
        <dbReference type="PROSITE" id="PS50888"/>
    </source>
</evidence>
<dbReference type="InterPro" id="IPR043561">
    <property type="entry name" value="LHW-like"/>
</dbReference>
<dbReference type="InterPro" id="IPR011598">
    <property type="entry name" value="bHLH_dom"/>
</dbReference>
<dbReference type="PANTHER" id="PTHR46196">
    <property type="entry name" value="TRANSCRIPTION FACTOR BHLH155-LIKE ISOFORM X1-RELATED"/>
    <property type="match status" value="1"/>
</dbReference>
<dbReference type="RefSeq" id="XP_022141922.1">
    <property type="nucleotide sequence ID" value="XM_022286230.1"/>
</dbReference>
<feature type="region of interest" description="Disordered" evidence="5">
    <location>
        <begin position="729"/>
        <end position="772"/>
    </location>
</feature>
<evidence type="ECO:0000256" key="3">
    <source>
        <dbReference type="ARBA" id="ARBA00023163"/>
    </source>
</evidence>
<evidence type="ECO:0000256" key="4">
    <source>
        <dbReference type="ARBA" id="ARBA00023242"/>
    </source>
</evidence>
<evidence type="ECO:0000256" key="2">
    <source>
        <dbReference type="ARBA" id="ARBA00023015"/>
    </source>
</evidence>
<keyword evidence="4" id="KW-0539">Nucleus</keyword>
<dbReference type="PROSITE" id="PS50888">
    <property type="entry name" value="BHLH"/>
    <property type="match status" value="1"/>
</dbReference>
<dbReference type="CDD" id="cd18915">
    <property type="entry name" value="bHLH_AtLHW_like"/>
    <property type="match status" value="1"/>
</dbReference>
<evidence type="ECO:0000256" key="5">
    <source>
        <dbReference type="SAM" id="MobiDB-lite"/>
    </source>
</evidence>
<reference evidence="8 9" key="1">
    <citation type="submission" date="2025-04" db="UniProtKB">
        <authorList>
            <consortium name="RefSeq"/>
        </authorList>
    </citation>
    <scope>IDENTIFICATION</scope>
    <source>
        <strain evidence="8 9">OHB3-1</strain>
    </source>
</reference>
<organism evidence="7 8">
    <name type="scientific">Momordica charantia</name>
    <name type="common">Bitter gourd</name>
    <name type="synonym">Balsam pear</name>
    <dbReference type="NCBI Taxonomy" id="3673"/>
    <lineage>
        <taxon>Eukaryota</taxon>
        <taxon>Viridiplantae</taxon>
        <taxon>Streptophyta</taxon>
        <taxon>Embryophyta</taxon>
        <taxon>Tracheophyta</taxon>
        <taxon>Spermatophyta</taxon>
        <taxon>Magnoliopsida</taxon>
        <taxon>eudicotyledons</taxon>
        <taxon>Gunneridae</taxon>
        <taxon>Pentapetalae</taxon>
        <taxon>rosids</taxon>
        <taxon>fabids</taxon>
        <taxon>Cucurbitales</taxon>
        <taxon>Cucurbitaceae</taxon>
        <taxon>Momordiceae</taxon>
        <taxon>Momordica</taxon>
    </lineage>
</organism>
<dbReference type="GeneID" id="111012176"/>
<dbReference type="Proteomes" id="UP000504603">
    <property type="component" value="Unplaced"/>
</dbReference>
<evidence type="ECO:0000313" key="9">
    <source>
        <dbReference type="RefSeq" id="XP_022141923.1"/>
    </source>
</evidence>
<accession>A0A6J1CL68</accession>
<gene>
    <name evidence="8 9" type="primary">LOC111012176</name>
</gene>
<feature type="compositionally biased region" description="Basic and acidic residues" evidence="5">
    <location>
        <begin position="758"/>
        <end position="772"/>
    </location>
</feature>
<keyword evidence="3" id="KW-0804">Transcription</keyword>
<dbReference type="Pfam" id="PF14215">
    <property type="entry name" value="bHLH-MYC_N"/>
    <property type="match status" value="1"/>
</dbReference>
<evidence type="ECO:0000313" key="8">
    <source>
        <dbReference type="RefSeq" id="XP_022141922.1"/>
    </source>
</evidence>
<dbReference type="OrthoDB" id="1883654at2759"/>
<dbReference type="GO" id="GO:0003700">
    <property type="term" value="F:DNA-binding transcription factor activity"/>
    <property type="evidence" value="ECO:0007669"/>
    <property type="project" value="InterPro"/>
</dbReference>
<comment type="subcellular location">
    <subcellularLocation>
        <location evidence="1">Nucleus</location>
    </subcellularLocation>
</comment>
<dbReference type="KEGG" id="mcha:111012176"/>
<keyword evidence="2" id="KW-0805">Transcription regulation</keyword>
<protein>
    <submittedName>
        <fullName evidence="8">Transcription factor LHW-like isoform X1</fullName>
    </submittedName>
    <submittedName>
        <fullName evidence="9">Transcription factor LHW-like isoform X2</fullName>
    </submittedName>
</protein>
<dbReference type="AlphaFoldDB" id="A0A6J1CL68"/>
<dbReference type="RefSeq" id="XP_022141923.1">
    <property type="nucleotide sequence ID" value="XM_022286231.1"/>
</dbReference>
<dbReference type="Pfam" id="PF23176">
    <property type="entry name" value="bHLH_LHW"/>
    <property type="match status" value="1"/>
</dbReference>
<keyword evidence="7" id="KW-1185">Reference proteome</keyword>
<feature type="domain" description="BHLH" evidence="6">
    <location>
        <begin position="757"/>
        <end position="806"/>
    </location>
</feature>
<dbReference type="GO" id="GO:0046983">
    <property type="term" value="F:protein dimerization activity"/>
    <property type="evidence" value="ECO:0007669"/>
    <property type="project" value="InterPro"/>
</dbReference>
<proteinExistence type="predicted"/>
<evidence type="ECO:0000256" key="1">
    <source>
        <dbReference type="ARBA" id="ARBA00004123"/>
    </source>
</evidence>
<sequence length="972" mass="106769">MGFLLKEILKALCGSNQWSYAVFWKIGCQNSKLLIWEEYHCQLLPSFEFSGSGSSKLPLGEFEGCWGYSQNSSTKQANHMEDKLYSLINRMMLNKQISLVGEGIVGRAAFTGNHHWILSTNYSRDAYPTEVLNELHQQFFAGMQTVAVIPVLPHGVVQLGSSFPIMENLMFVNNVRSLILQLGSVPGALLSENYDGKDPVEKIGVPVALGMAGLTDPYRNCNMIKPSLMDDNCNRQENSLLASRPGQQSNYGFREVQLNHLAASSTSQNSQLTQASVMPCNSLGQPKVTQLMKPNLPPRDNLEYGRVRAEVILPNSEARFHQQSSSSFYNSQSGVFPSSAVHGSLKLVGNQNFAAASAQQDAYNCLNPSNSCNLSQLVAHGVRTIDIEKSSMTTPLVESRQSKERKSSSLKPFSVPVSLSNDCIATDKSVYGGEQGGMEVQNVLESKAEESSLSGGVDCSVTTGQLILENSSGKESLAAMKCPQMKLAPSVSESNRDNDLFEALNTTWTQLESAMSLNDYMPGLANDYLNHFCGFESPKLPHIKNEPTRALPSTGDDLFDILGVEYKNKLLTRNWNSLSENAQTEDRQNSGVSQIMNKLEAGLSSNISSTCRKVSESGINSMTASDQLLDAVVSRGHSAIKQSSDDSTSCRTTLTKISSSSGPISSIYRQPSASNHLQRGVFSIPKSMGEVGTPDNSSFISGCRRNDMANCSQSSSVYGSQISSWVEQGDNLKRDSSVSTAYSKRPDEVNKSSRKRLKPGENPRPRPKDRQMIQDRVKELREIVPNGAKCSIDALLERTIKHMLFLQSVTKHADKLKQTGESKIISKEGGLFLKDNFEGGATWAFEVGSQTMVCPIVVEDLNPPRQMLVEMLCEERGFFLEIADLIRGMGLTILKGVMEARDDKIWARFAVEANRDVTRMEIFMSLVHLLEQTLKGNNVSMANAIDNSHMIVHNSFPQPTPIPATGRPSSLQ</sequence>
<dbReference type="PANTHER" id="PTHR46196:SF4">
    <property type="entry name" value="TRANSCRIPTION FACTOR LHW"/>
    <property type="match status" value="1"/>
</dbReference>
<dbReference type="InterPro" id="IPR025610">
    <property type="entry name" value="MYC/MYB_N"/>
</dbReference>
<dbReference type="GO" id="GO:0005634">
    <property type="term" value="C:nucleus"/>
    <property type="evidence" value="ECO:0007669"/>
    <property type="project" value="UniProtKB-SubCell"/>
</dbReference>
<evidence type="ECO:0000313" key="7">
    <source>
        <dbReference type="Proteomes" id="UP000504603"/>
    </source>
</evidence>